<gene>
    <name evidence="6" type="ORF">HHUSO_G19512</name>
</gene>
<evidence type="ECO:0000256" key="2">
    <source>
        <dbReference type="ARBA" id="ARBA00013064"/>
    </source>
</evidence>
<dbReference type="InterPro" id="IPR008425">
    <property type="entry name" value="CDK_inhib_3"/>
</dbReference>
<name>A0ABR0Z2I6_HUSHU</name>
<dbReference type="InterPro" id="IPR000387">
    <property type="entry name" value="Tyr_Pase_dom"/>
</dbReference>
<keyword evidence="6" id="KW-0649">Protein kinase inhibitor</keyword>
<dbReference type="InterPro" id="IPR016130">
    <property type="entry name" value="Tyr_Pase_AS"/>
</dbReference>
<feature type="non-terminal residue" evidence="6">
    <location>
        <position position="1"/>
    </location>
</feature>
<protein>
    <recommendedName>
        <fullName evidence="2">protein-tyrosine-phosphatase</fullName>
        <ecNumber evidence="2">3.1.3.48</ecNumber>
    </recommendedName>
</protein>
<dbReference type="PROSITE" id="PS00383">
    <property type="entry name" value="TYR_PHOSPHATASE_1"/>
    <property type="match status" value="1"/>
</dbReference>
<dbReference type="Proteomes" id="UP001369086">
    <property type="component" value="Unassembled WGS sequence"/>
</dbReference>
<dbReference type="InterPro" id="IPR022778">
    <property type="entry name" value="CDKN3"/>
</dbReference>
<dbReference type="Gene3D" id="3.90.190.10">
    <property type="entry name" value="Protein tyrosine phosphatase superfamily"/>
    <property type="match status" value="1"/>
</dbReference>
<dbReference type="InterPro" id="IPR000242">
    <property type="entry name" value="PTP_cat"/>
</dbReference>
<dbReference type="SUPFAM" id="SSF52799">
    <property type="entry name" value="(Phosphotyrosine protein) phosphatases II"/>
    <property type="match status" value="1"/>
</dbReference>
<sequence>WGGGRVCLRVVGRADWLARSNVSFLNLSGDASTRQQRQCICSVLPVRMRTSEFDSSDEEEEEQSQLQISWLSLSVVGSSQFLGICALPGCKFKDVRRNLQKDIGELKAQGVQEVFVFCTRGELSKYRVPQLLDSYRHLGLGVHHLPFPDGSAPEPGQCCQILGELQESLESNRRTVIHCYGGLGRSGLIAACLLLRLSHSLTPEKAIELLREQRGPGAIQTVKQYNFLHEFREKFTEHQAAEEDSTTRSVSR</sequence>
<evidence type="ECO:0000256" key="3">
    <source>
        <dbReference type="ARBA" id="ARBA00022801"/>
    </source>
</evidence>
<dbReference type="PROSITE" id="PS50056">
    <property type="entry name" value="TYR_PHOSPHATASE_2"/>
    <property type="match status" value="1"/>
</dbReference>
<evidence type="ECO:0000256" key="4">
    <source>
        <dbReference type="ARBA" id="ARBA00022912"/>
    </source>
</evidence>
<proteinExistence type="inferred from homology"/>
<dbReference type="PANTHER" id="PTHR23339">
    <property type="entry name" value="TYROSINE SPECIFIC PROTEIN PHOSPHATASE AND DUAL SPECIFICITY PROTEIN PHOSPHATASE"/>
    <property type="match status" value="1"/>
</dbReference>
<dbReference type="SMART" id="SM00404">
    <property type="entry name" value="PTPc_motif"/>
    <property type="match status" value="1"/>
</dbReference>
<dbReference type="Pfam" id="PF05706">
    <property type="entry name" value="CDKN3"/>
    <property type="match status" value="1"/>
</dbReference>
<evidence type="ECO:0000256" key="1">
    <source>
        <dbReference type="ARBA" id="ARBA00009580"/>
    </source>
</evidence>
<evidence type="ECO:0000259" key="5">
    <source>
        <dbReference type="PROSITE" id="PS50056"/>
    </source>
</evidence>
<evidence type="ECO:0000313" key="6">
    <source>
        <dbReference type="EMBL" id="KAK6478889.1"/>
    </source>
</evidence>
<reference evidence="6 7" key="1">
    <citation type="submission" date="2021-05" db="EMBL/GenBank/DDBJ databases">
        <authorList>
            <person name="Zahm M."/>
            <person name="Klopp C."/>
            <person name="Cabau C."/>
            <person name="Kuhl H."/>
            <person name="Suciu R."/>
            <person name="Ciorpac M."/>
            <person name="Holostenco D."/>
            <person name="Gessner J."/>
            <person name="Wuertz S."/>
            <person name="Hohne C."/>
            <person name="Stock M."/>
            <person name="Gislard M."/>
            <person name="Lluch J."/>
            <person name="Milhes M."/>
            <person name="Lampietro C."/>
            <person name="Lopez Roques C."/>
            <person name="Donnadieu C."/>
            <person name="Du K."/>
            <person name="Schartl M."/>
            <person name="Guiguen Y."/>
        </authorList>
    </citation>
    <scope>NUCLEOTIDE SEQUENCE [LARGE SCALE GENOMIC DNA]</scope>
    <source>
        <strain evidence="6">Hh-F2</strain>
        <tissue evidence="6">Blood</tissue>
    </source>
</reference>
<keyword evidence="3" id="KW-0378">Hydrolase</keyword>
<dbReference type="PRINTS" id="PR00700">
    <property type="entry name" value="PRTYPHPHTASE"/>
</dbReference>
<evidence type="ECO:0000313" key="7">
    <source>
        <dbReference type="Proteomes" id="UP001369086"/>
    </source>
</evidence>
<dbReference type="PIRSF" id="PIRSF037322">
    <property type="entry name" value="CDKN3"/>
    <property type="match status" value="1"/>
</dbReference>
<feature type="domain" description="Tyrosine specific protein phosphatases" evidence="5">
    <location>
        <begin position="159"/>
        <end position="226"/>
    </location>
</feature>
<dbReference type="EC" id="3.1.3.48" evidence="2"/>
<organism evidence="6 7">
    <name type="scientific">Huso huso</name>
    <name type="common">Beluga</name>
    <name type="synonym">Acipenser huso</name>
    <dbReference type="NCBI Taxonomy" id="61971"/>
    <lineage>
        <taxon>Eukaryota</taxon>
        <taxon>Metazoa</taxon>
        <taxon>Chordata</taxon>
        <taxon>Craniata</taxon>
        <taxon>Vertebrata</taxon>
        <taxon>Euteleostomi</taxon>
        <taxon>Actinopterygii</taxon>
        <taxon>Chondrostei</taxon>
        <taxon>Acipenseriformes</taxon>
        <taxon>Acipenseridae</taxon>
        <taxon>Huso</taxon>
    </lineage>
</organism>
<dbReference type="GO" id="GO:0004860">
    <property type="term" value="F:protein kinase inhibitor activity"/>
    <property type="evidence" value="ECO:0007669"/>
    <property type="project" value="UniProtKB-KW"/>
</dbReference>
<dbReference type="EMBL" id="JAHFZB010000018">
    <property type="protein sequence ID" value="KAK6478889.1"/>
    <property type="molecule type" value="Genomic_DNA"/>
</dbReference>
<comment type="similarity">
    <text evidence="1">Belongs to the protein-tyrosine phosphatase family.</text>
</comment>
<keyword evidence="7" id="KW-1185">Reference proteome</keyword>
<dbReference type="CDD" id="cd14505">
    <property type="entry name" value="CDKN3-like"/>
    <property type="match status" value="1"/>
</dbReference>
<keyword evidence="4" id="KW-0904">Protein phosphatase</keyword>
<dbReference type="InterPro" id="IPR050561">
    <property type="entry name" value="PTP"/>
</dbReference>
<dbReference type="InterPro" id="IPR029021">
    <property type="entry name" value="Prot-tyrosine_phosphatase-like"/>
</dbReference>
<dbReference type="InterPro" id="IPR003595">
    <property type="entry name" value="Tyr_Pase_cat"/>
</dbReference>
<accession>A0ABR0Z2I6</accession>
<comment type="caution">
    <text evidence="6">The sequence shown here is derived from an EMBL/GenBank/DDBJ whole genome shotgun (WGS) entry which is preliminary data.</text>
</comment>